<evidence type="ECO:0000313" key="3">
    <source>
        <dbReference type="Proteomes" id="UP000238348"/>
    </source>
</evidence>
<dbReference type="RefSeq" id="WP_104978073.1">
    <property type="nucleotide sequence ID" value="NZ_CP012673.1"/>
</dbReference>
<evidence type="ECO:0000313" key="2">
    <source>
        <dbReference type="EMBL" id="AUX40231.1"/>
    </source>
</evidence>
<dbReference type="OrthoDB" id="5524623at2"/>
<organism evidence="2 3">
    <name type="scientific">Sorangium cellulosum</name>
    <name type="common">Polyangium cellulosum</name>
    <dbReference type="NCBI Taxonomy" id="56"/>
    <lineage>
        <taxon>Bacteria</taxon>
        <taxon>Pseudomonadati</taxon>
        <taxon>Myxococcota</taxon>
        <taxon>Polyangia</taxon>
        <taxon>Polyangiales</taxon>
        <taxon>Polyangiaceae</taxon>
        <taxon>Sorangium</taxon>
    </lineage>
</organism>
<gene>
    <name evidence="2" type="ORF">SOCE26_016300</name>
</gene>
<sequence length="72" mass="7715">MERLGIGIIIGIGLASLTRITRPAAKRAMKLGFVAARAVRGALGEGKEQLADLIAEVREEMARDERGAAERL</sequence>
<evidence type="ECO:0000256" key="1">
    <source>
        <dbReference type="SAM" id="Phobius"/>
    </source>
</evidence>
<keyword evidence="1" id="KW-0812">Transmembrane</keyword>
<protein>
    <submittedName>
        <fullName evidence="2">Uncharacterized protein</fullName>
    </submittedName>
</protein>
<keyword evidence="1" id="KW-0472">Membrane</keyword>
<feature type="transmembrane region" description="Helical" evidence="1">
    <location>
        <begin position="6"/>
        <end position="22"/>
    </location>
</feature>
<dbReference type="Proteomes" id="UP000238348">
    <property type="component" value="Chromosome"/>
</dbReference>
<proteinExistence type="predicted"/>
<dbReference type="EMBL" id="CP012673">
    <property type="protein sequence ID" value="AUX40231.1"/>
    <property type="molecule type" value="Genomic_DNA"/>
</dbReference>
<accession>A0A2L0ELR0</accession>
<name>A0A2L0ELR0_SORCE</name>
<dbReference type="AlphaFoldDB" id="A0A2L0ELR0"/>
<keyword evidence="1" id="KW-1133">Transmembrane helix</keyword>
<reference evidence="2 3" key="1">
    <citation type="submission" date="2015-09" db="EMBL/GenBank/DDBJ databases">
        <title>Sorangium comparison.</title>
        <authorList>
            <person name="Zaburannyi N."/>
            <person name="Bunk B."/>
            <person name="Overmann J."/>
            <person name="Mueller R."/>
        </authorList>
    </citation>
    <scope>NUCLEOTIDE SEQUENCE [LARGE SCALE GENOMIC DNA]</scope>
    <source>
        <strain evidence="2 3">So ce26</strain>
    </source>
</reference>